<keyword evidence="2 7" id="KW-0812">Transmembrane</keyword>
<comment type="subcellular location">
    <subcellularLocation>
        <location evidence="1">Membrane</location>
        <topology evidence="1">Multi-pass membrane protein</topology>
    </subcellularLocation>
</comment>
<sequence length="410" mass="46029">MTSLPVISWTWYGCVSFVVVCRFISRYLHMGSIKALQIDDWLMWLAFATYTIDIVFLNIVAKTPTNLFPPGTVVANFTKQDYAERIYGSKITVLVEQSQILTIWIVKACLLIMYLRITQGRSERKYMKALACYVAFGFVLMEVLYLGVWCRPFTNMWAVPTPNIQCSAATHHLITNAVFNLSSDLLLLAIALPIFLKTMMLPRKKAAICAVFSLGIFNIVAAILNKYYSFTNPFGTQWTNWYCHESSTSMMVANLPFLYTLLRRMFNLSSLNGSDYYKNGYTKQTTGTKKFGSRTDGKATLLTPHRAHRRGYGMGSVMGDEEMGVGKIHPVTVTTDVNIETEKSSIEGAKEEFEMSFLNGGGAIRNKTIITGNEAPTPQRSLSSLSVRDPMPLPREPERAAVAQEPRNAV</sequence>
<evidence type="ECO:0000256" key="5">
    <source>
        <dbReference type="ARBA" id="ARBA00038359"/>
    </source>
</evidence>
<evidence type="ECO:0000259" key="8">
    <source>
        <dbReference type="Pfam" id="PF20684"/>
    </source>
</evidence>
<dbReference type="GO" id="GO:0016020">
    <property type="term" value="C:membrane"/>
    <property type="evidence" value="ECO:0007669"/>
    <property type="project" value="UniProtKB-SubCell"/>
</dbReference>
<name>A0A9P4J4I8_9PEZI</name>
<dbReference type="PANTHER" id="PTHR33048:SF47">
    <property type="entry name" value="INTEGRAL MEMBRANE PROTEIN-RELATED"/>
    <property type="match status" value="1"/>
</dbReference>
<organism evidence="9 10">
    <name type="scientific">Myriangium duriaei CBS 260.36</name>
    <dbReference type="NCBI Taxonomy" id="1168546"/>
    <lineage>
        <taxon>Eukaryota</taxon>
        <taxon>Fungi</taxon>
        <taxon>Dikarya</taxon>
        <taxon>Ascomycota</taxon>
        <taxon>Pezizomycotina</taxon>
        <taxon>Dothideomycetes</taxon>
        <taxon>Dothideomycetidae</taxon>
        <taxon>Myriangiales</taxon>
        <taxon>Myriangiaceae</taxon>
        <taxon>Myriangium</taxon>
    </lineage>
</organism>
<dbReference type="EMBL" id="ML996083">
    <property type="protein sequence ID" value="KAF2154674.1"/>
    <property type="molecule type" value="Genomic_DNA"/>
</dbReference>
<comment type="caution">
    <text evidence="9">The sequence shown here is derived from an EMBL/GenBank/DDBJ whole genome shotgun (WGS) entry which is preliminary data.</text>
</comment>
<dbReference type="Pfam" id="PF20684">
    <property type="entry name" value="Fung_rhodopsin"/>
    <property type="match status" value="1"/>
</dbReference>
<dbReference type="InterPro" id="IPR052337">
    <property type="entry name" value="SAT4-like"/>
</dbReference>
<evidence type="ECO:0000256" key="2">
    <source>
        <dbReference type="ARBA" id="ARBA00022692"/>
    </source>
</evidence>
<feature type="transmembrane region" description="Helical" evidence="7">
    <location>
        <begin position="177"/>
        <end position="196"/>
    </location>
</feature>
<feature type="transmembrane region" description="Helical" evidence="7">
    <location>
        <begin position="129"/>
        <end position="148"/>
    </location>
</feature>
<dbReference type="PANTHER" id="PTHR33048">
    <property type="entry name" value="PTH11-LIKE INTEGRAL MEMBRANE PROTEIN (AFU_ORTHOLOGUE AFUA_5G11245)"/>
    <property type="match status" value="1"/>
</dbReference>
<proteinExistence type="inferred from homology"/>
<evidence type="ECO:0000256" key="1">
    <source>
        <dbReference type="ARBA" id="ARBA00004141"/>
    </source>
</evidence>
<keyword evidence="10" id="KW-1185">Reference proteome</keyword>
<feature type="compositionally biased region" description="Polar residues" evidence="6">
    <location>
        <begin position="371"/>
        <end position="386"/>
    </location>
</feature>
<feature type="region of interest" description="Disordered" evidence="6">
    <location>
        <begin position="371"/>
        <end position="410"/>
    </location>
</feature>
<keyword evidence="3 7" id="KW-1133">Transmembrane helix</keyword>
<dbReference type="Proteomes" id="UP000799439">
    <property type="component" value="Unassembled WGS sequence"/>
</dbReference>
<protein>
    <recommendedName>
        <fullName evidence="8">Rhodopsin domain-containing protein</fullName>
    </recommendedName>
</protein>
<evidence type="ECO:0000256" key="6">
    <source>
        <dbReference type="SAM" id="MobiDB-lite"/>
    </source>
</evidence>
<evidence type="ECO:0000256" key="3">
    <source>
        <dbReference type="ARBA" id="ARBA00022989"/>
    </source>
</evidence>
<feature type="transmembrane region" description="Helical" evidence="7">
    <location>
        <begin position="99"/>
        <end position="117"/>
    </location>
</feature>
<feature type="transmembrane region" description="Helical" evidence="7">
    <location>
        <begin position="41"/>
        <end position="61"/>
    </location>
</feature>
<evidence type="ECO:0000256" key="4">
    <source>
        <dbReference type="ARBA" id="ARBA00023136"/>
    </source>
</evidence>
<accession>A0A9P4J4I8</accession>
<evidence type="ECO:0000256" key="7">
    <source>
        <dbReference type="SAM" id="Phobius"/>
    </source>
</evidence>
<feature type="transmembrane region" description="Helical" evidence="7">
    <location>
        <begin position="6"/>
        <end position="29"/>
    </location>
</feature>
<dbReference type="AlphaFoldDB" id="A0A9P4J4I8"/>
<feature type="domain" description="Rhodopsin" evidence="8">
    <location>
        <begin position="22"/>
        <end position="264"/>
    </location>
</feature>
<evidence type="ECO:0000313" key="10">
    <source>
        <dbReference type="Proteomes" id="UP000799439"/>
    </source>
</evidence>
<gene>
    <name evidence="9" type="ORF">K461DRAFT_311096</name>
</gene>
<reference evidence="9" key="1">
    <citation type="journal article" date="2020" name="Stud. Mycol.">
        <title>101 Dothideomycetes genomes: a test case for predicting lifestyles and emergence of pathogens.</title>
        <authorList>
            <person name="Haridas S."/>
            <person name="Albert R."/>
            <person name="Binder M."/>
            <person name="Bloem J."/>
            <person name="Labutti K."/>
            <person name="Salamov A."/>
            <person name="Andreopoulos B."/>
            <person name="Baker S."/>
            <person name="Barry K."/>
            <person name="Bills G."/>
            <person name="Bluhm B."/>
            <person name="Cannon C."/>
            <person name="Castanera R."/>
            <person name="Culley D."/>
            <person name="Daum C."/>
            <person name="Ezra D."/>
            <person name="Gonzalez J."/>
            <person name="Henrissat B."/>
            <person name="Kuo A."/>
            <person name="Liang C."/>
            <person name="Lipzen A."/>
            <person name="Lutzoni F."/>
            <person name="Magnuson J."/>
            <person name="Mondo S."/>
            <person name="Nolan M."/>
            <person name="Ohm R."/>
            <person name="Pangilinan J."/>
            <person name="Park H.-J."/>
            <person name="Ramirez L."/>
            <person name="Alfaro M."/>
            <person name="Sun H."/>
            <person name="Tritt A."/>
            <person name="Yoshinaga Y."/>
            <person name="Zwiers L.-H."/>
            <person name="Turgeon B."/>
            <person name="Goodwin S."/>
            <person name="Spatafora J."/>
            <person name="Crous P."/>
            <person name="Grigoriev I."/>
        </authorList>
    </citation>
    <scope>NUCLEOTIDE SEQUENCE</scope>
    <source>
        <strain evidence="9">CBS 260.36</strain>
    </source>
</reference>
<dbReference type="InterPro" id="IPR049326">
    <property type="entry name" value="Rhodopsin_dom_fungi"/>
</dbReference>
<feature type="transmembrane region" description="Helical" evidence="7">
    <location>
        <begin position="208"/>
        <end position="228"/>
    </location>
</feature>
<dbReference type="OrthoDB" id="3903189at2759"/>
<keyword evidence="4 7" id="KW-0472">Membrane</keyword>
<comment type="similarity">
    <text evidence="5">Belongs to the SAT4 family.</text>
</comment>
<evidence type="ECO:0000313" key="9">
    <source>
        <dbReference type="EMBL" id="KAF2154674.1"/>
    </source>
</evidence>